<reference evidence="1" key="2">
    <citation type="submission" date="2021-08" db="EMBL/GenBank/DDBJ databases">
        <authorList>
            <person name="Tani A."/>
            <person name="Ola A."/>
            <person name="Ogura Y."/>
            <person name="Katsura K."/>
            <person name="Hayashi T."/>
        </authorList>
    </citation>
    <scope>NUCLEOTIDE SEQUENCE</scope>
    <source>
        <strain evidence="1">DSM 23674</strain>
    </source>
</reference>
<gene>
    <name evidence="1" type="ORF">EKPJFOCH_4373</name>
</gene>
<reference evidence="1" key="1">
    <citation type="journal article" date="2021" name="Front. Microbiol.">
        <title>Comprehensive Comparative Genomics and Phenotyping of Methylobacterium Species.</title>
        <authorList>
            <person name="Alessa O."/>
            <person name="Ogura Y."/>
            <person name="Fujitani Y."/>
            <person name="Takami H."/>
            <person name="Hayashi T."/>
            <person name="Sahin N."/>
            <person name="Tani A."/>
        </authorList>
    </citation>
    <scope>NUCLEOTIDE SEQUENCE</scope>
    <source>
        <strain evidence="1">DSM 23674</strain>
    </source>
</reference>
<sequence length="72" mass="8045">MIDRTPQQLRVEVVQASRGDRLWAWTIYRGIGESPIDGSHPIFATRDIARRVGTAIRDAFHAPQPALFAGCQ</sequence>
<organism evidence="1 2">
    <name type="scientific">Methylobacterium thuringiense</name>
    <dbReference type="NCBI Taxonomy" id="1003091"/>
    <lineage>
        <taxon>Bacteria</taxon>
        <taxon>Pseudomonadati</taxon>
        <taxon>Pseudomonadota</taxon>
        <taxon>Alphaproteobacteria</taxon>
        <taxon>Hyphomicrobiales</taxon>
        <taxon>Methylobacteriaceae</taxon>
        <taxon>Methylobacterium</taxon>
    </lineage>
</organism>
<comment type="caution">
    <text evidence="1">The sequence shown here is derived from an EMBL/GenBank/DDBJ whole genome shotgun (WGS) entry which is preliminary data.</text>
</comment>
<protein>
    <submittedName>
        <fullName evidence="1">Uncharacterized protein</fullName>
    </submittedName>
</protein>
<name>A0ABQ4TS49_9HYPH</name>
<dbReference type="Proteomes" id="UP001055101">
    <property type="component" value="Unassembled WGS sequence"/>
</dbReference>
<proteinExistence type="predicted"/>
<evidence type="ECO:0000313" key="1">
    <source>
        <dbReference type="EMBL" id="GJE57851.1"/>
    </source>
</evidence>
<evidence type="ECO:0000313" key="2">
    <source>
        <dbReference type="Proteomes" id="UP001055101"/>
    </source>
</evidence>
<keyword evidence="2" id="KW-1185">Reference proteome</keyword>
<accession>A0ABQ4TS49</accession>
<dbReference type="EMBL" id="BPRA01000035">
    <property type="protein sequence ID" value="GJE57851.1"/>
    <property type="molecule type" value="Genomic_DNA"/>
</dbReference>